<dbReference type="OrthoDB" id="9780944at2"/>
<organism evidence="1 2">
    <name type="scientific">Thermosyntropha lipolytica DSM 11003</name>
    <dbReference type="NCBI Taxonomy" id="1123382"/>
    <lineage>
        <taxon>Bacteria</taxon>
        <taxon>Bacillati</taxon>
        <taxon>Bacillota</taxon>
        <taxon>Clostridia</taxon>
        <taxon>Eubacteriales</taxon>
        <taxon>Syntrophomonadaceae</taxon>
        <taxon>Thermosyntropha</taxon>
    </lineage>
</organism>
<dbReference type="RefSeq" id="WP_073089112.1">
    <property type="nucleotide sequence ID" value="NZ_FQWY01000003.1"/>
</dbReference>
<reference evidence="2" key="1">
    <citation type="submission" date="2016-11" db="EMBL/GenBank/DDBJ databases">
        <authorList>
            <person name="Varghese N."/>
            <person name="Submissions S."/>
        </authorList>
    </citation>
    <scope>NUCLEOTIDE SEQUENCE [LARGE SCALE GENOMIC DNA]</scope>
    <source>
        <strain evidence="2">DSM 11003</strain>
    </source>
</reference>
<dbReference type="STRING" id="1123382.SAMN02745221_00242"/>
<evidence type="ECO:0000313" key="1">
    <source>
        <dbReference type="EMBL" id="SHG44629.1"/>
    </source>
</evidence>
<protein>
    <recommendedName>
        <fullName evidence="3">Quinate 5-dehydrogenase</fullName>
    </recommendedName>
</protein>
<evidence type="ECO:0008006" key="3">
    <source>
        <dbReference type="Google" id="ProtNLM"/>
    </source>
</evidence>
<accession>A0A1M5JWN1</accession>
<proteinExistence type="predicted"/>
<dbReference type="EMBL" id="FQWY01000003">
    <property type="protein sequence ID" value="SHG44629.1"/>
    <property type="molecule type" value="Genomic_DNA"/>
</dbReference>
<dbReference type="Proteomes" id="UP000242329">
    <property type="component" value="Unassembled WGS sequence"/>
</dbReference>
<evidence type="ECO:0000313" key="2">
    <source>
        <dbReference type="Proteomes" id="UP000242329"/>
    </source>
</evidence>
<name>A0A1M5JWN1_9FIRM</name>
<sequence>MKHILSVSLGSSKRDHAFETEFMGEKFHIERIGTDGDFARAIKLIEENDGKVDAFGMGGIDLYVYIAGKRYTIRDAKRLVAAAKKTPMVDGSGLKNTLERRCILEIQEKGIVDLKGKKVLMVCAVDRFGMAEAFEQVGAKLTLGDFIYTVGIPIPMHSLKTLRLVGSIAAPIIVKLPFDKIYPTGNKQNDIIPKYSKYYYRADVIAGDFHYIRRYLPEKLNGQVIITNTTTREDMKLLKERGISKVITTTPDMGGRSFGTNVIEALMITLMKKPLDQIAPEDYHAMLKELDLKPGIVDLERWDA</sequence>
<gene>
    <name evidence="1" type="ORF">SAMN02745221_00242</name>
</gene>
<dbReference type="AlphaFoldDB" id="A0A1M5JWN1"/>
<keyword evidence="2" id="KW-1185">Reference proteome</keyword>